<accession>A0A9P6MSJ9</accession>
<gene>
    <name evidence="2" type="ORF">BGZ80_000929</name>
</gene>
<feature type="compositionally biased region" description="Low complexity" evidence="1">
    <location>
        <begin position="161"/>
        <end position="174"/>
    </location>
</feature>
<dbReference type="EMBL" id="JAAAID010001204">
    <property type="protein sequence ID" value="KAG0011123.1"/>
    <property type="molecule type" value="Genomic_DNA"/>
</dbReference>
<feature type="compositionally biased region" description="Acidic residues" evidence="1">
    <location>
        <begin position="184"/>
        <end position="194"/>
    </location>
</feature>
<feature type="compositionally biased region" description="Basic and acidic residues" evidence="1">
    <location>
        <begin position="247"/>
        <end position="268"/>
    </location>
</feature>
<sequence length="1338" mass="149578">MDGVDAYAGSVCQSFRATDHPQLVRIPAVRHPSSGEYYIIWTDISDCFPRVARIQHDDVYVPFMRDQNLYRVRPHGIKYHPGVVLDVIYKDQLQVEQRQRPLTRQSHHFVKNGHNHVNNINASPLSNVALPKSSARVQTPDEPAFATKNGGEQGITELSDHSSSTPTSGRSLSRQSHDQYQNDSDVEPDQEQGDEVGLIEEVEEKDAKHAEEVEVKEAVLADETKEKEAVLTKEPKEEEGGVEGEGVEERRTGEGEVEGGGDKAREHDSDDWKDALGEVFRNFNQGIANTVQVIQEVERRVLTMIDTAESIKDTDTNVGGMGPSEGEVEPGQEEGTSIAAKNLREAASVVQQQLKELAAASSTTSTLLRTISGAPAPPGSTPALISPSDETLTIQNIARRRVSDILKRRYRWVEATSPKLFIILPVNYATFNKTESEFDDAYIRSLGWQDFTVHFLCDCGSIPGYESKFFPHLNLKDCPWGHPISKKMEGSIIMRFGQYMMAILEAFKYGVHLSDKDGDIIIPPEPDPEMQKCMTLAIKYLGSLTIASSSSFLPQQGKESDEEMTLDKIPAVEPLTKDDLASVKHFFSDSRNSMEGTPPILTPSGDVRWVCLDHGVAVSPRGEWQAAISFSKNPASTHSEFKASMGAFRSVVTTRERARDFYNLAEKLTTTCALRLFLDWDLSKEDEEELRQAVAKFPSACVKLQVRSPSKHSCNVPGFEHGYSAIIFEALKNPKIQAFILDHCLKDEAPFYGYDEWFEVKRKFMSHDSLARFKRSRTSDRMSLRILVTDIDTSATKIRRVVRGLHRFSKLSLIISDIWEYVTIKFQKPGEPGGDIVDTEYATGDIMDFFEKRGNLDSVNYNCRVKGDNRFIKCKMLTSLSLGYVYTRDRIKVREVLKNNKRLEKIELENMVQDDPSQIFETYKSLMANHPTLESFEIKQRHARCNSDFCWREVSDPAKMSVIITTFEGDRVASMFQKYATSLWHLNINGITVSDAAILEKVLRPKKGPFKLEDIVLSDVHLVDPAALEDLKKIVMRGDFKMVKVYSDVKRLNRDVPPYESSNSDFKGKTNPKMSEKTRIKLEQEAATKVVDFVVSIGSKITGIGIWGSSSQRMLEALESKGAQASILPSMSIVTVSGASKRLTEHKWLSQLLFYKSQPVRPVIKVYASIKSGSIGYSSTGGGGGGGGSDKNGNNDEELKPAIQKLESKWNEMASCIETPLLAPEFMSGLFEKSQEVEPIRELSIQDFEFQKEDLEYFLKAVDFSMLTSCQLDIINEMSGEALLSIAAAVPDNCMMESFTISVPGPSPQDSLLCQQWIKQKCSGGGERSCAVLVNGHL</sequence>
<feature type="region of interest" description="Disordered" evidence="1">
    <location>
        <begin position="130"/>
        <end position="194"/>
    </location>
</feature>
<dbReference type="OrthoDB" id="2383980at2759"/>
<keyword evidence="3" id="KW-1185">Reference proteome</keyword>
<feature type="region of interest" description="Disordered" evidence="1">
    <location>
        <begin position="313"/>
        <end position="334"/>
    </location>
</feature>
<reference evidence="2" key="1">
    <citation type="journal article" date="2020" name="Fungal Divers.">
        <title>Resolving the Mortierellaceae phylogeny through synthesis of multi-gene phylogenetics and phylogenomics.</title>
        <authorList>
            <person name="Vandepol N."/>
            <person name="Liber J."/>
            <person name="Desiro A."/>
            <person name="Na H."/>
            <person name="Kennedy M."/>
            <person name="Barry K."/>
            <person name="Grigoriev I.V."/>
            <person name="Miller A.N."/>
            <person name="O'Donnell K."/>
            <person name="Stajich J.E."/>
            <person name="Bonito G."/>
        </authorList>
    </citation>
    <scope>NUCLEOTIDE SEQUENCE</scope>
    <source>
        <strain evidence="2">NRRL 2769</strain>
    </source>
</reference>
<organism evidence="2 3">
    <name type="scientific">Entomortierella chlamydospora</name>
    <dbReference type="NCBI Taxonomy" id="101097"/>
    <lineage>
        <taxon>Eukaryota</taxon>
        <taxon>Fungi</taxon>
        <taxon>Fungi incertae sedis</taxon>
        <taxon>Mucoromycota</taxon>
        <taxon>Mortierellomycotina</taxon>
        <taxon>Mortierellomycetes</taxon>
        <taxon>Mortierellales</taxon>
        <taxon>Mortierellaceae</taxon>
        <taxon>Entomortierella</taxon>
    </lineage>
</organism>
<evidence type="ECO:0000256" key="1">
    <source>
        <dbReference type="SAM" id="MobiDB-lite"/>
    </source>
</evidence>
<comment type="caution">
    <text evidence="2">The sequence shown here is derived from an EMBL/GenBank/DDBJ whole genome shotgun (WGS) entry which is preliminary data.</text>
</comment>
<name>A0A9P6MSJ9_9FUNG</name>
<protein>
    <submittedName>
        <fullName evidence="2">Uncharacterized protein</fullName>
    </submittedName>
</protein>
<proteinExistence type="predicted"/>
<feature type="compositionally biased region" description="Basic and acidic residues" evidence="1">
    <location>
        <begin position="226"/>
        <end position="239"/>
    </location>
</feature>
<evidence type="ECO:0000313" key="3">
    <source>
        <dbReference type="Proteomes" id="UP000703661"/>
    </source>
</evidence>
<dbReference type="Proteomes" id="UP000703661">
    <property type="component" value="Unassembled WGS sequence"/>
</dbReference>
<evidence type="ECO:0000313" key="2">
    <source>
        <dbReference type="EMBL" id="KAG0011123.1"/>
    </source>
</evidence>
<feature type="region of interest" description="Disordered" evidence="1">
    <location>
        <begin position="226"/>
        <end position="268"/>
    </location>
</feature>